<dbReference type="Pfam" id="PF22544">
    <property type="entry name" value="HYDIN_VesB_CFA65-like_Ig"/>
    <property type="match status" value="4"/>
</dbReference>
<comment type="caution">
    <text evidence="12">The sequence shown here is derived from an EMBL/GenBank/DDBJ whole genome shotgun (WGS) entry which is preliminary data.</text>
</comment>
<evidence type="ECO:0000256" key="3">
    <source>
        <dbReference type="ARBA" id="ARBA00022490"/>
    </source>
</evidence>
<feature type="compositionally biased region" description="Basic and acidic residues" evidence="7">
    <location>
        <begin position="980"/>
        <end position="992"/>
    </location>
</feature>
<feature type="region of interest" description="Disordered" evidence="7">
    <location>
        <begin position="980"/>
        <end position="1014"/>
    </location>
</feature>
<dbReference type="InterPro" id="IPR033768">
    <property type="entry name" value="Hydin_ADK"/>
</dbReference>
<evidence type="ECO:0000259" key="10">
    <source>
        <dbReference type="Pfam" id="PF22544"/>
    </source>
</evidence>
<evidence type="ECO:0000259" key="9">
    <source>
        <dbReference type="Pfam" id="PF17213"/>
    </source>
</evidence>
<feature type="domain" description="HYDIN/VesB/CFA65-like Ig-like" evidence="10">
    <location>
        <begin position="4427"/>
        <end position="4527"/>
    </location>
</feature>
<keyword evidence="3" id="KW-0963">Cytoplasm</keyword>
<evidence type="ECO:0000259" key="11">
    <source>
        <dbReference type="Pfam" id="PF24816"/>
    </source>
</evidence>
<name>A0ABQ0F3L0_APOSI</name>
<evidence type="ECO:0000256" key="4">
    <source>
        <dbReference type="ARBA" id="ARBA00022846"/>
    </source>
</evidence>
<protein>
    <submittedName>
        <fullName evidence="12">Hydrocephalus-inducing protein</fullName>
    </submittedName>
</protein>
<organism evidence="12 13">
    <name type="scientific">Apodemus speciosus</name>
    <name type="common">Large Japanese field mouse</name>
    <dbReference type="NCBI Taxonomy" id="105296"/>
    <lineage>
        <taxon>Eukaryota</taxon>
        <taxon>Metazoa</taxon>
        <taxon>Chordata</taxon>
        <taxon>Craniata</taxon>
        <taxon>Vertebrata</taxon>
        <taxon>Euteleostomi</taxon>
        <taxon>Mammalia</taxon>
        <taxon>Eutheria</taxon>
        <taxon>Euarchontoglires</taxon>
        <taxon>Glires</taxon>
        <taxon>Rodentia</taxon>
        <taxon>Myomorpha</taxon>
        <taxon>Muroidea</taxon>
        <taxon>Muridae</taxon>
        <taxon>Murinae</taxon>
        <taxon>Apodemus</taxon>
    </lineage>
</organism>
<keyword evidence="5" id="KW-0969">Cilium</keyword>
<keyword evidence="13" id="KW-1185">Reference proteome</keyword>
<dbReference type="Gene3D" id="3.40.50.300">
    <property type="entry name" value="P-loop containing nucleotide triphosphate hydrolases"/>
    <property type="match status" value="1"/>
</dbReference>
<dbReference type="InterPro" id="IPR056344">
    <property type="entry name" value="Ig_CFAP65-like_9th"/>
</dbReference>
<evidence type="ECO:0000256" key="8">
    <source>
        <dbReference type="SAM" id="SignalP"/>
    </source>
</evidence>
<dbReference type="EMBL" id="BAAFST010000008">
    <property type="protein sequence ID" value="GAB1293651.1"/>
    <property type="molecule type" value="Genomic_DNA"/>
</dbReference>
<reference evidence="12 13" key="1">
    <citation type="submission" date="2024-08" db="EMBL/GenBank/DDBJ databases">
        <title>The draft genome of Apodemus speciosus.</title>
        <authorList>
            <person name="Nabeshima K."/>
            <person name="Suzuki S."/>
            <person name="Onuma M."/>
        </authorList>
    </citation>
    <scope>NUCLEOTIDE SEQUENCE [LARGE SCALE GENOMIC DNA]</scope>
    <source>
        <strain evidence="12">IB14-021</strain>
    </source>
</reference>
<feature type="domain" description="CFAP65-like ninth Ig-like" evidence="11">
    <location>
        <begin position="1736"/>
        <end position="1842"/>
    </location>
</feature>
<accession>A0ABQ0F3L0</accession>
<gene>
    <name evidence="12" type="ORF">APTSU1_000888300</name>
</gene>
<dbReference type="Pfam" id="PF17213">
    <property type="entry name" value="Hydin_ADK"/>
    <property type="match status" value="1"/>
</dbReference>
<keyword evidence="6" id="KW-0966">Cell projection</keyword>
<dbReference type="InterPro" id="IPR033305">
    <property type="entry name" value="Hydin-like"/>
</dbReference>
<feature type="region of interest" description="Disordered" evidence="7">
    <location>
        <begin position="2709"/>
        <end position="2768"/>
    </location>
</feature>
<feature type="compositionally biased region" description="Basic and acidic residues" evidence="7">
    <location>
        <begin position="2375"/>
        <end position="2391"/>
    </location>
</feature>
<evidence type="ECO:0000256" key="7">
    <source>
        <dbReference type="SAM" id="MobiDB-lite"/>
    </source>
</evidence>
<evidence type="ECO:0000256" key="5">
    <source>
        <dbReference type="ARBA" id="ARBA00023069"/>
    </source>
</evidence>
<feature type="domain" description="HYDIN/VesB/CFA65-like Ig-like" evidence="10">
    <location>
        <begin position="249"/>
        <end position="341"/>
    </location>
</feature>
<dbReference type="InterPro" id="IPR053879">
    <property type="entry name" value="HYDIN_VesB_CFA65-like_Ig"/>
</dbReference>
<comment type="subcellular location">
    <subcellularLocation>
        <location evidence="1">Cell projection</location>
        <location evidence="1">Cilium</location>
        <location evidence="1">Flagellum</location>
    </subcellularLocation>
    <subcellularLocation>
        <location evidence="2">Cytoplasm</location>
    </subcellularLocation>
</comment>
<dbReference type="Proteomes" id="UP001623349">
    <property type="component" value="Unassembled WGS sequence"/>
</dbReference>
<feature type="compositionally biased region" description="Basic and acidic residues" evidence="7">
    <location>
        <begin position="2523"/>
        <end position="2535"/>
    </location>
</feature>
<keyword evidence="4" id="KW-0282">Flagellum</keyword>
<dbReference type="InterPro" id="IPR013783">
    <property type="entry name" value="Ig-like_fold"/>
</dbReference>
<proteinExistence type="predicted"/>
<evidence type="ECO:0000313" key="12">
    <source>
        <dbReference type="EMBL" id="GAB1293651.1"/>
    </source>
</evidence>
<evidence type="ECO:0000256" key="2">
    <source>
        <dbReference type="ARBA" id="ARBA00004496"/>
    </source>
</evidence>
<dbReference type="PANTHER" id="PTHR23053:SF0">
    <property type="entry name" value="HYDROCEPHALUS-INDUCING PROTEIN HOMOLOG"/>
    <property type="match status" value="1"/>
</dbReference>
<evidence type="ECO:0000313" key="13">
    <source>
        <dbReference type="Proteomes" id="UP001623349"/>
    </source>
</evidence>
<feature type="region of interest" description="Disordered" evidence="7">
    <location>
        <begin position="2523"/>
        <end position="2600"/>
    </location>
</feature>
<feature type="compositionally biased region" description="Polar residues" evidence="7">
    <location>
        <begin position="995"/>
        <end position="1014"/>
    </location>
</feature>
<sequence length="5205" mass="586656">MAVEIRSFMFELLVGLIVTFDLVSQAADDTGSPVSSVSLSCLEGDQRKYFKQTNKRLEESMGAVHRKMAKVISGLQSKVLPPMSPKVVTEEEVNRMLTPSEFLKEMSLTTEQKLASTRIICRPQITELLDMGETTHQKFSRVDLDQALFQPFPSEIIFQNYSPCEVYEVPLVLRNNDKIPRMVKVVEESSPYFKIISPKDIGHKVAPGVPSIFRILFTPEENKDYAHMLTCITEREKFIVPVKARGARAILDFPDELNFSTCPVKYSTQKVLLVRNIGNKDSMFHLKTRRPYSVEPTGGILNVGESMQLEVDFEPQTVGSHNGKLIVTYDTGEMVFVCLYGVAIDVNIRLDKNSLIMEKTYISLANQRSITIHNRTNIIAHFQWKVFATQEEEDREKYRVCDDLLKEEKQETNVILEDCLLDPSLRERLSIISRTFENQRKLIQGNNMLFLDHIFTIEPPEGDVWPNSSAEITVYFNPLEARLYQQTVYCDISGREIRLPLRIRGEGMGPKIHFNFELLDIGKVFVGSAHCYEAILSNKGSIDALFNVIPPTSAMGACFVFNPKEGIIEPSGVQAVQISFSSTILGHFEEEFLIDVNGSPEPVKLTIRGFPHTLMCSLNNTSLVSMTFKLRVRGDGEGMNSIPSYPQESDTKRRSWINTEVSTTKPKEFTITPNSGTIRAQGFAAIKVTLCSNTVQNYELALVVDVEGIGEEVLALLITARCVVPKLQLVTTEVDFGRCFLKYPYEKTIQLVNHDDLPGCYKVLPQLCENSPAVLLSSPSPCGVISPHSTVNIPLALETQVTGAHGSTVYISIFGSQEAPLACHIQSIGEGPVIFIHPTQIDFGNIYVLKDTSRILQLSNQSFIPAVFRAHMANKKSLWTVKPSEGAVPAEDDIPLTLTANLNDIVTFKDTVILEIKHSNTYRIPIQATGIGSTIVSDKPFAPELNLGAHFSLDTHYYRFKLTNKGRRVQQLFWMNDDFRPKEKQSKKEPMKKGSTGSRRQSKVSQEPTDNENPVFQLHPVRMELYPGQTIDVVLEGYSATPKKVKEKLVCQAIVGAQKGKSLLMSVNIICEFIAPVIQLSTRQLIYRLEKKPNAVLESDYQPLVIKNVTTLPVNMLLSTTGPFFICETDKSLLPATPKPIKLEVDEEKHYLVKFDPSFRNDLNNWVAEEVLSIKYLEHPQVDNLGLRGEVHYPNLSFEVMEVDFGCILNDTEVIRYIMITNCSPLVVKFRWFFLVDDDENQIRFAPCMKPYSAFLSQMESIPATSVTASSLAAPPMPEYTEMDFSDSIKTILMDDEAGPEEIKKPATSTMVSEYLEPVRSTSSAIKYSSAGTERSQSQPDYPECLWIYEQDDMLSIGIEEVFDILPLYGVLRPYSSHQISFTFYGHCDIIARAKALCEVEGGPTYEIILKGEASLVNYSFDTKDINYGLQLFDHVTEREITLKNIGKVGFEFNVLTNYRSSPRNLLPGVPLILPLSGFIQSNKEQVLKVYYLPGIPEVFQRNFQIQIAHLVPENITLYGEGIFPRISLDLHRNLRGNEKYEHFLEQAKKNVEKEYNETVNHFEVITEELPEEETEEISAPLQMEVERLIVQDYALEHQRGISSTAEDTYFSHRSRRKLTKVQLPEYVLDFGYIVLGDVRTHIIKITNTSHFPVSFHAEKHVLHETGFSTELDRVKNLPYCETETFEVRCDPQGANLSVGNKEVILPIKVFGGPTIHLCLQATVTIPSMTLSCNKIEFATIQCGQCMVETIQLSNNLQVPCEWFVHTPKTTNKLDKHMPKYLRRKLQAEMIPKSRIFEIQPTSGVLDPGERSNVQVKFMPKEEKFYSQSLLFQIGQSTQKLVLLAQGQGLEPRLEFSPSVLELGPLLPFAAGDEAEVIVRNPCSFPIEFYSLEFDQQYLLEEKMLRQLKGYDSYNTLLLPPRNPGEKLPQEVYDYFKEMKKSKEEYMKAKYLETLENEEEEMNTSDQGTASTKRTSLVRGISVTSSLEERHLPAEARNYLDEDDYEESLEKLTVQTDKMQSTDSHSVEEVGEVESNPVSKAIARHLGIDISAEGRLAKNRKGIAIIIHGTPLSGKTANAISMAKFYNAACLNIDSIVLEALSDTNNILGIRARELCIRAAIEQSMREAEESAAQESSVTQNIGAPVRLSTENLGRFTSELTLMTQEYKVPKTVRGSVMLPKGKMTDGHWSGSQKQHHQHQPETPQAQPISSSPLLPGPAQRRLSVSASIGGETGLMSCVLPDDLLVQILTERIQLSDCFRGVVFDGLDTLFARNAPSALLCLLKAIGSREHIYVINMSQDYMVMKAQEKAKKDLEESKRKEALAKEKERLRTLDEEEYDALTAEEKVAFDREVRQALRERKKRELERLAKEMHEKKLQQELERQKEEDELKRRVKRPKQGPAVKEEPPLKKPQGGANKQRALRSQALSAVAKLEMKMESIERKVSVREHATLEETTRKKKATTEYAFGFPISQEQEDSEGVFLKDSDKNLALKFKVYDTCLKDVQNMLMYWDRKQGMLVPHTGTEELSHEPDDQRQAPSGGGGRRGRKDRERERLEKERAEKERLEREKAERERLEKLKAMEERSDGEGEGEEEHEGKKDLGVPFINIQTPDFEGVSWKQALESEKLPKGDQLSLILNILGLGSSGPPIPPPVLFSIIPYPAKRQSSVATEILKHFVFVIPPNDDLPLSDEKKDLEGDSDLFLNTIITKAQEEQASPPKGGKQKSKDKPEQVRDTTKEKRRAYSVRKGLSGGASGNLAPMSDLDQNNFDGEHSQEKFIRLNHFRWIVPPNGEVTLRVHFSSLDVGNYDQTFNFELLGTHRQYQLYCRGVCTYPYICRDPKVVFSQRKKDMKLKEVVVKKYVMSTEKFYFGPLLCGKSRDKYKSSLFPGNMETLTILNDSPMVVEAYFCFQYDIKASTYFLEPVNMTLKPNEKQILTVWAYPTAVGVFEDSIVCCIKENPEPAIFKLSCQGIRPEIEVDPRQLHFDRLLLHRKETKSVILRNVTSLPVAWRISSLEHLGEDFTVSMLQGTMLPKGEFGLQVHFQPSKPVNIKKAIRIELKNFFRQVLDADNLVGVVQIENILIFAESYDIALDITFPKGAEGGLDFGTLRVMEEVKQPLQLKNRGKYEIVYSFTVDSLGILPTNLSSMISIQPKRGTLASIDKPTTVQVYFRARKEVKIDSQPILRCQIIEPTLPEGEIIASIPIKFSVNAVYSKFTISPSSIINFGALICGTRKSITFTIENQGIIDFKYALYRLTGESPILQKKIASHMRHGRTRESDSFYKPGATKAAKFSDTVQKDVNIANQARFTHGMFTVYPGFGSIPSGGQQVITIECVADPVGRCEEFLAIDISDRDPRENPAGIPYTLLAEACLPGPCEFPFPNLWTGEMVQKVLATKSNDLSTILRIHMSFVTDNNILIFEEHQICTSPNLYHILQTIQSGGLFVEDENKFIFCNVLVGHQAKARFKISNAGKISCDINIIVKPISNKAANRITDIFDVEPSKMCIGSRSHAFATVLFTPQTMQTYQCIFEATLDGLPSNLARSRGLVFDIIGEGNLPRVTVVRPTLYNQHGNPLLLFKRLLLGHSEKLPLILKNNGTIPAQLHVDLRDPLGVFSLKGRPTTSYIYIIEENKPNVKVKKAHTASLVVSPGDTAEFDVFFHSNKIGRMTGTIHLSVINNQYEETMIHLIGESYEDDITLDNIHGLISSSGQESSDMSEVIEIAEESAMEDLVAAALMEHIQFGYCHIGVSYNVSFTITNHSQVNAIRFEWPLLATLSFSPQIGHLHPGCSKDVVVTLKSESPITLKKMCVKCKLSKIMFQLPVDQVPDWDDRMRTVKWVDAPRNTPGNVTTKRKVIETDPEPAHSVVEENYRELRIQFSANVDFASYQCETSDVFFKETLVYQTRVFEVYIQRGVRSTREGTFALPFGLFLAAKTPRQIVSLAVYYQRMFDLVNTGQVLLEYCWISEEASKAVSFAMPENQGSSQKLSQGTGSSLDSALDHWTEASPSPFSVEPPSGTVPVGKTQKLKVKFSPMDIGEFESSLYCQIPNLPIGEQGPILVTKGRSVLPFCHFDLKESDYISGHRRNPELRGPGAGPLEPNTRVIEFTSVGIGGKNLRTFTILNPTNSTYSFCWTSEETESLQHPPAFVCLTEKGIIHPEKKAEIIFQFLPAHLDITEAFWTFSIPEHNISVPFLLVGKTTDPLISLDKSHLNFSSLLIGREARETVKIINKEEQGFNFAFQDNSRYSEGFNNSLIVCPMEGWIPPLSRFPVDIFFTPKQEGDVNFNLICNIKQKAHPLTLNVKAEGYTMNAEVKCKDRMGSTILLSSSQINTINFYEVELNECVQCEFNFINTGKFNFSYQAELSGPKFLLQYLDFTPTDNSVDVGQSEPASLSFQPYQKCVLKGLELKIKISHGPTFVCNILGCAVSPAVHFSFTSHNFGTCFIYQAGMPPYKQILTVTNKEETSMSLDCLYTNTPHLEVNFHVDVIKPGKTLEIPITFYPREAINYRELIPFEINGLSQQTVEIKGKGTEMKLLVLDPPNRIVKLGAVLPGQVVRKTVSLVNNSLAQLTFNHSVLFSIPELQEAKVITLEPFHTITMKPKEVCKLEITFAPKKRVPPFSEEVFMEWMGLLRPLFLLSGCCQALEISLDQEHLPFGPVVYQTQATRRILIMNTGDVGARFKWDVKKLKPHFSISPEEGYITSGTEVALEVTYHPTEVVNFNCQVRSRHTQTILLSNRSNQTWNLHPIFEGEHWEGPEFITLEAHQQNKPYEITYKPRTMNLENRKHQLLGTLFFPLPDGTGWLYALHGTAELPKAVANIYREVPCKTPYTELLPISNWLNKPQRFRVIVEILKPEKPDLSVTLKGLDYIDVLSGSKKDYKLNFFSYKEGLYTAKVIFKNEVTNEFLYYTVSFRVTPSGIIKTIQMTSPVRQSVSATIKLENPLPYSVTFSTECKLSDISLPSQFAVPPNSEGTFSFEFQPLKAGEICGRLTLHNSDLGYYQYELALKALPAPPEKPVHFQTVLGSSQSILAKFTNYTRLKTEYYCKTDCPDFHTEKIINAAPGAQGGTEVSVEVFFEPSHLGETKGILCLSSLIGGEYIIPLFGIALPPKPQGPFLIRAGYNIIIPFKNVFLHARSFSFIVENPAFTIRAAETVRPKKINNITVFFEGNPSGSKTPITTKLIVTCPQCEGTESGIKWVYYLKGITP</sequence>
<dbReference type="InterPro" id="IPR027417">
    <property type="entry name" value="P-loop_NTPase"/>
</dbReference>
<evidence type="ECO:0000256" key="6">
    <source>
        <dbReference type="ARBA" id="ARBA00023273"/>
    </source>
</evidence>
<feature type="domain" description="Hydin adenylate kinase-like" evidence="9">
    <location>
        <begin position="2064"/>
        <end position="2267"/>
    </location>
</feature>
<feature type="domain" description="HYDIN/VesB/CFA65-like Ig-like" evidence="10">
    <location>
        <begin position="510"/>
        <end position="609"/>
    </location>
</feature>
<feature type="chain" id="PRO_5046144524" evidence="8">
    <location>
        <begin position="27"/>
        <end position="5205"/>
    </location>
</feature>
<feature type="compositionally biased region" description="Basic and acidic residues" evidence="7">
    <location>
        <begin position="2724"/>
        <end position="2737"/>
    </location>
</feature>
<dbReference type="Gene3D" id="2.60.40.10">
    <property type="entry name" value="Immunoglobulins"/>
    <property type="match status" value="22"/>
</dbReference>
<feature type="signal peptide" evidence="8">
    <location>
        <begin position="1"/>
        <end position="26"/>
    </location>
</feature>
<feature type="compositionally biased region" description="Polar residues" evidence="7">
    <location>
        <begin position="2201"/>
        <end position="2213"/>
    </location>
</feature>
<feature type="region of interest" description="Disordered" evidence="7">
    <location>
        <begin position="2178"/>
        <end position="2221"/>
    </location>
</feature>
<dbReference type="Pfam" id="PF24816">
    <property type="entry name" value="Ig_CFAP65__9th"/>
    <property type="match status" value="1"/>
</dbReference>
<feature type="domain" description="HYDIN/VesB/CFA65-like Ig-like" evidence="10">
    <location>
        <begin position="4645"/>
        <end position="4721"/>
    </location>
</feature>
<evidence type="ECO:0000256" key="1">
    <source>
        <dbReference type="ARBA" id="ARBA00004230"/>
    </source>
</evidence>
<dbReference type="PANTHER" id="PTHR23053">
    <property type="entry name" value="DLEC1 DELETED IN LUNG AND ESOPHAGEAL CANCER 1"/>
    <property type="match status" value="1"/>
</dbReference>
<feature type="region of interest" description="Disordered" evidence="7">
    <location>
        <begin position="2375"/>
        <end position="2423"/>
    </location>
</feature>
<feature type="compositionally biased region" description="Basic and acidic residues" evidence="7">
    <location>
        <begin position="2548"/>
        <end position="2587"/>
    </location>
</feature>
<keyword evidence="8" id="KW-0732">Signal</keyword>